<dbReference type="InterPro" id="IPR050272">
    <property type="entry name" value="Isochorismatase-like_hydrls"/>
</dbReference>
<dbReference type="InterPro" id="IPR036380">
    <property type="entry name" value="Isochorismatase-like_sf"/>
</dbReference>
<comment type="similarity">
    <text evidence="1">Belongs to the isochorismatase family.</text>
</comment>
<gene>
    <name evidence="4" type="ORF">F130042H8_27490</name>
</gene>
<accession>A0ABQ0B099</accession>
<evidence type="ECO:0000313" key="4">
    <source>
        <dbReference type="EMBL" id="GAA6269689.1"/>
    </source>
</evidence>
<dbReference type="PANTHER" id="PTHR43540">
    <property type="entry name" value="PEROXYUREIDOACRYLATE/UREIDOACRYLATE AMIDOHYDROLASE-RELATED"/>
    <property type="match status" value="1"/>
</dbReference>
<evidence type="ECO:0000256" key="2">
    <source>
        <dbReference type="ARBA" id="ARBA00022801"/>
    </source>
</evidence>
<dbReference type="PANTHER" id="PTHR43540:SF10">
    <property type="entry name" value="ISOCHORISMATASE"/>
    <property type="match status" value="1"/>
</dbReference>
<dbReference type="EMBL" id="BAABXL010000001">
    <property type="protein sequence ID" value="GAA6269689.1"/>
    <property type="molecule type" value="Genomic_DNA"/>
</dbReference>
<dbReference type="Proteomes" id="UP001600894">
    <property type="component" value="Unassembled WGS sequence"/>
</dbReference>
<proteinExistence type="inferred from homology"/>
<dbReference type="Pfam" id="PF00857">
    <property type="entry name" value="Isochorismatase"/>
    <property type="match status" value="1"/>
</dbReference>
<evidence type="ECO:0000259" key="3">
    <source>
        <dbReference type="Pfam" id="PF00857"/>
    </source>
</evidence>
<keyword evidence="2 4" id="KW-0378">Hydrolase</keyword>
<organism evidence="4 5">
    <name type="scientific">Enterocloster alcoholdehydrogenati</name>
    <dbReference type="NCBI Taxonomy" id="2547410"/>
    <lineage>
        <taxon>Bacteria</taxon>
        <taxon>Bacillati</taxon>
        <taxon>Bacillota</taxon>
        <taxon>Clostridia</taxon>
        <taxon>Lachnospirales</taxon>
        <taxon>Lachnospiraceae</taxon>
        <taxon>Enterocloster</taxon>
    </lineage>
</organism>
<dbReference type="GO" id="GO:0016787">
    <property type="term" value="F:hydrolase activity"/>
    <property type="evidence" value="ECO:0007669"/>
    <property type="project" value="UniProtKB-KW"/>
</dbReference>
<evidence type="ECO:0000313" key="5">
    <source>
        <dbReference type="Proteomes" id="UP001600894"/>
    </source>
</evidence>
<sequence>MKRLLAVVDMQKDFIDGALGTKEAEAIVPAVRERIKEYLTAGDEVVFTLDTHEKDYMETMEGRKLPVPHCIRGTEGWELDSCLKDMPGKRFEKHTFGSMELAAYIKAGGYDRIELIGLCTDICVISNAMVIKAEVPETEICVRAGCCAGVTPKSHENALNAMKMCHIDVI</sequence>
<dbReference type="InterPro" id="IPR000868">
    <property type="entry name" value="Isochorismatase-like_dom"/>
</dbReference>
<protein>
    <submittedName>
        <fullName evidence="4">Cysteine hydrolase</fullName>
    </submittedName>
</protein>
<dbReference type="Gene3D" id="3.40.50.850">
    <property type="entry name" value="Isochorismatase-like"/>
    <property type="match status" value="1"/>
</dbReference>
<evidence type="ECO:0000256" key="1">
    <source>
        <dbReference type="ARBA" id="ARBA00006336"/>
    </source>
</evidence>
<comment type="caution">
    <text evidence="4">The sequence shown here is derived from an EMBL/GenBank/DDBJ whole genome shotgun (WGS) entry which is preliminary data.</text>
</comment>
<name>A0ABQ0B099_9FIRM</name>
<reference evidence="4 5" key="1">
    <citation type="submission" date="2024-04" db="EMBL/GenBank/DDBJ databases">
        <title>Defined microbial consortia suppress multidrug-resistant proinflammatory Enterobacteriaceae via ecological control.</title>
        <authorList>
            <person name="Furuichi M."/>
            <person name="Kawaguchi T."/>
            <person name="Pust M."/>
            <person name="Yasuma K."/>
            <person name="Plichta D."/>
            <person name="Hasegawa N."/>
            <person name="Ohya T."/>
            <person name="Bhattarai S."/>
            <person name="Sasajima S."/>
            <person name="Aoto Y."/>
            <person name="Tuganbaev T."/>
            <person name="Yaginuma M."/>
            <person name="Ueda M."/>
            <person name="Okahashi N."/>
            <person name="Amafuji K."/>
            <person name="Kiridooshi Y."/>
            <person name="Sugita K."/>
            <person name="Strazar M."/>
            <person name="Skelly A."/>
            <person name="Suda W."/>
            <person name="Hattori M."/>
            <person name="Nakamoto N."/>
            <person name="Caballero S."/>
            <person name="Norman J."/>
            <person name="Olle B."/>
            <person name="Tanoue T."/>
            <person name="Arita M."/>
            <person name="Bucci V."/>
            <person name="Atarashi K."/>
            <person name="Xavier R."/>
            <person name="Honda K."/>
        </authorList>
    </citation>
    <scope>NUCLEOTIDE SEQUENCE [LARGE SCALE GENOMIC DNA]</scope>
    <source>
        <strain evidence="5">f13</strain>
    </source>
</reference>
<dbReference type="CDD" id="cd00431">
    <property type="entry name" value="cysteine_hydrolases"/>
    <property type="match status" value="1"/>
</dbReference>
<dbReference type="SUPFAM" id="SSF52499">
    <property type="entry name" value="Isochorismatase-like hydrolases"/>
    <property type="match status" value="1"/>
</dbReference>
<feature type="domain" description="Isochorismatase-like" evidence="3">
    <location>
        <begin position="5"/>
        <end position="165"/>
    </location>
</feature>
<dbReference type="RefSeq" id="WP_176254547.1">
    <property type="nucleotide sequence ID" value="NZ_BAABXL010000001.1"/>
</dbReference>
<keyword evidence="5" id="KW-1185">Reference proteome</keyword>